<evidence type="ECO:0000313" key="3">
    <source>
        <dbReference type="EMBL" id="KYF48454.1"/>
    </source>
</evidence>
<dbReference type="InterPro" id="IPR039272">
    <property type="entry name" value="CLEC16A/TT9"/>
</dbReference>
<dbReference type="VEuPathDB" id="ToxoDB:TGARI_313590A"/>
<dbReference type="AlphaFoldDB" id="A0A139Y8V6"/>
<organism evidence="3 4">
    <name type="scientific">Toxoplasma gondii ARI</name>
    <dbReference type="NCBI Taxonomy" id="1074872"/>
    <lineage>
        <taxon>Eukaryota</taxon>
        <taxon>Sar</taxon>
        <taxon>Alveolata</taxon>
        <taxon>Apicomplexa</taxon>
        <taxon>Conoidasida</taxon>
        <taxon>Coccidia</taxon>
        <taxon>Eucoccidiorida</taxon>
        <taxon>Eimeriorina</taxon>
        <taxon>Sarcocystidae</taxon>
        <taxon>Toxoplasma</taxon>
    </lineage>
</organism>
<protein>
    <submittedName>
        <fullName evidence="3">Putative CLEC16A</fullName>
    </submittedName>
</protein>
<reference evidence="3 4" key="1">
    <citation type="journal article" date="2016" name="Nat. Commun.">
        <title>Local admixture of amplified and diversified secreted pathogenesis determinants shapes mosaic Toxoplasma gondii genomes.</title>
        <authorList>
            <person name="Lorenzi H."/>
            <person name="Khan A."/>
            <person name="Behnke M.S."/>
            <person name="Namasivayam S."/>
            <person name="Swapna L.S."/>
            <person name="Hadjithomas M."/>
            <person name="Karamycheva S."/>
            <person name="Pinney D."/>
            <person name="Brunk B.P."/>
            <person name="Ajioka J.W."/>
            <person name="Ajzenberg D."/>
            <person name="Boothroyd J.C."/>
            <person name="Boyle J.P."/>
            <person name="Darde M.L."/>
            <person name="Diaz-Miranda M.A."/>
            <person name="Dubey J.P."/>
            <person name="Fritz H.M."/>
            <person name="Gennari S.M."/>
            <person name="Gregory B.D."/>
            <person name="Kim K."/>
            <person name="Saeij J.P."/>
            <person name="Su C."/>
            <person name="White M.W."/>
            <person name="Zhu X.Q."/>
            <person name="Howe D.K."/>
            <person name="Rosenthal B.M."/>
            <person name="Grigg M.E."/>
            <person name="Parkinson J."/>
            <person name="Liu L."/>
            <person name="Kissinger J.C."/>
            <person name="Roos D.S."/>
            <person name="Sibley L.D."/>
        </authorList>
    </citation>
    <scope>NUCLEOTIDE SEQUENCE [LARGE SCALE GENOMIC DNA]</scope>
    <source>
        <strain evidence="3 4">ARI</strain>
    </source>
</reference>
<dbReference type="InterPro" id="IPR019155">
    <property type="entry name" value="CLEC16A/TT9_N"/>
</dbReference>
<feature type="non-terminal residue" evidence="3">
    <location>
        <position position="144"/>
    </location>
</feature>
<keyword evidence="1" id="KW-0072">Autophagy</keyword>
<dbReference type="GO" id="GO:0007034">
    <property type="term" value="P:vacuolar transport"/>
    <property type="evidence" value="ECO:0007669"/>
    <property type="project" value="TreeGrafter"/>
</dbReference>
<feature type="domain" description="FPL" evidence="2">
    <location>
        <begin position="79"/>
        <end position="144"/>
    </location>
</feature>
<dbReference type="EMBL" id="AGQS02003539">
    <property type="protein sequence ID" value="KYF48454.1"/>
    <property type="molecule type" value="Genomic_DNA"/>
</dbReference>
<gene>
    <name evidence="3" type="ORF">TGARI_313590A</name>
</gene>
<accession>A0A139Y8V6</accession>
<dbReference type="GO" id="GO:1901096">
    <property type="term" value="P:regulation of autophagosome maturation"/>
    <property type="evidence" value="ECO:0007669"/>
    <property type="project" value="TreeGrafter"/>
</dbReference>
<sequence>MRSRETGGPQREKISRKTTRMWFWGSAGFASGAFKDAVSHHGSSKQDFFTEGHLQDLFDALHAFDTIDDRNRDAAVEILRQIAELLVWGERHKNEAFFDIFCEQNILSYFVDIVSQPRVANAVKVQLLQTLSILVQNTHRKTAI</sequence>
<dbReference type="PANTHER" id="PTHR21481:SF0">
    <property type="entry name" value="PROTEIN CLEC16A"/>
    <property type="match status" value="1"/>
</dbReference>
<dbReference type="GO" id="GO:0006914">
    <property type="term" value="P:autophagy"/>
    <property type="evidence" value="ECO:0007669"/>
    <property type="project" value="UniProtKB-KW"/>
</dbReference>
<evidence type="ECO:0000313" key="4">
    <source>
        <dbReference type="Proteomes" id="UP000074247"/>
    </source>
</evidence>
<dbReference type="GO" id="GO:0016197">
    <property type="term" value="P:endosomal transport"/>
    <property type="evidence" value="ECO:0007669"/>
    <property type="project" value="TreeGrafter"/>
</dbReference>
<comment type="caution">
    <text evidence="3">The sequence shown here is derived from an EMBL/GenBank/DDBJ whole genome shotgun (WGS) entry which is preliminary data.</text>
</comment>
<proteinExistence type="predicted"/>
<dbReference type="PANTHER" id="PTHR21481">
    <property type="entry name" value="PROTEIN CLEC16A"/>
    <property type="match status" value="1"/>
</dbReference>
<dbReference type="Pfam" id="PF09758">
    <property type="entry name" value="FPL"/>
    <property type="match status" value="1"/>
</dbReference>
<name>A0A139Y8V6_TOXGO</name>
<evidence type="ECO:0000259" key="2">
    <source>
        <dbReference type="Pfam" id="PF09758"/>
    </source>
</evidence>
<dbReference type="Proteomes" id="UP000074247">
    <property type="component" value="Unassembled WGS sequence"/>
</dbReference>
<dbReference type="GO" id="GO:0005770">
    <property type="term" value="C:late endosome"/>
    <property type="evidence" value="ECO:0007669"/>
    <property type="project" value="TreeGrafter"/>
</dbReference>
<evidence type="ECO:0000256" key="1">
    <source>
        <dbReference type="ARBA" id="ARBA00023006"/>
    </source>
</evidence>
<dbReference type="GO" id="GO:0005794">
    <property type="term" value="C:Golgi apparatus"/>
    <property type="evidence" value="ECO:0007669"/>
    <property type="project" value="TreeGrafter"/>
</dbReference>